<comment type="caution">
    <text evidence="1">The sequence shown here is derived from an EMBL/GenBank/DDBJ whole genome shotgun (WGS) entry which is preliminary data.</text>
</comment>
<keyword evidence="2" id="KW-1185">Reference proteome</keyword>
<dbReference type="EMBL" id="JTDF01000836">
    <property type="protein sequence ID" value="KAF8570897.1"/>
    <property type="molecule type" value="Genomic_DNA"/>
</dbReference>
<feature type="non-terminal residue" evidence="1">
    <location>
        <position position="1"/>
    </location>
</feature>
<protein>
    <submittedName>
        <fullName evidence="1">Uncharacterized protein</fullName>
    </submittedName>
</protein>
<evidence type="ECO:0000313" key="2">
    <source>
        <dbReference type="Proteomes" id="UP000699462"/>
    </source>
</evidence>
<dbReference type="Proteomes" id="UP000699462">
    <property type="component" value="Unassembled WGS sequence"/>
</dbReference>
<sequence>GLFHGDGKPTSVRKYLDDLIAELDSLLHEGLRSPGGEFMASVTSQAIICDSSARAYVKRIKSTWAPTAGMSASIGQCMQVDESFLYTSLAACVMGQTLEDAGVVSIIILSGPDLNLCPLIWW</sequence>
<proteinExistence type="predicted"/>
<evidence type="ECO:0000313" key="1">
    <source>
        <dbReference type="EMBL" id="KAF8570897.1"/>
    </source>
</evidence>
<accession>A0A8T0DW06</accession>
<dbReference type="AlphaFoldDB" id="A0A8T0DW06"/>
<reference evidence="1 2" key="1">
    <citation type="submission" date="2019-07" db="EMBL/GenBank/DDBJ databases">
        <title>Annotation for the trematode Paragonimus westermani.</title>
        <authorList>
            <person name="Choi Y.-J."/>
        </authorList>
    </citation>
    <scope>NUCLEOTIDE SEQUENCE [LARGE SCALE GENOMIC DNA]</scope>
    <source>
        <strain evidence="1">180907_Pwestermani</strain>
    </source>
</reference>
<organism evidence="1 2">
    <name type="scientific">Paragonimus westermani</name>
    <dbReference type="NCBI Taxonomy" id="34504"/>
    <lineage>
        <taxon>Eukaryota</taxon>
        <taxon>Metazoa</taxon>
        <taxon>Spiralia</taxon>
        <taxon>Lophotrochozoa</taxon>
        <taxon>Platyhelminthes</taxon>
        <taxon>Trematoda</taxon>
        <taxon>Digenea</taxon>
        <taxon>Plagiorchiida</taxon>
        <taxon>Troglotremata</taxon>
        <taxon>Troglotrematidae</taxon>
        <taxon>Paragonimus</taxon>
    </lineage>
</organism>
<dbReference type="OrthoDB" id="10036512at2759"/>
<gene>
    <name evidence="1" type="ORF">P879_01525</name>
</gene>
<name>A0A8T0DW06_9TREM</name>